<feature type="domain" description="DUF7907" evidence="2">
    <location>
        <begin position="22"/>
        <end position="197"/>
    </location>
</feature>
<dbReference type="InterPro" id="IPR057229">
    <property type="entry name" value="DUF7907"/>
</dbReference>
<evidence type="ECO:0000313" key="3">
    <source>
        <dbReference type="EMBL" id="OAQ75521.1"/>
    </source>
</evidence>
<dbReference type="Proteomes" id="UP000078240">
    <property type="component" value="Unassembled WGS sequence"/>
</dbReference>
<dbReference type="GeneID" id="28891722"/>
<dbReference type="AlphaFoldDB" id="A0A179GVH7"/>
<evidence type="ECO:0000256" key="1">
    <source>
        <dbReference type="SAM" id="SignalP"/>
    </source>
</evidence>
<name>A0A179GVH7_PURLI</name>
<gene>
    <name evidence="3" type="ORF">VFPBJ_09494</name>
    <name evidence="4" type="ORF">VFPFJ_09604</name>
</gene>
<feature type="signal peptide" evidence="1">
    <location>
        <begin position="1"/>
        <end position="17"/>
    </location>
</feature>
<dbReference type="EMBL" id="LSBI01000009">
    <property type="protein sequence ID" value="OAQ81149.1"/>
    <property type="molecule type" value="Genomic_DNA"/>
</dbReference>
<proteinExistence type="predicted"/>
<feature type="chain" id="PRO_5010456013" description="DUF7907 domain-containing protein" evidence="1">
    <location>
        <begin position="18"/>
        <end position="199"/>
    </location>
</feature>
<organism evidence="4 5">
    <name type="scientific">Purpureocillium lilacinum</name>
    <name type="common">Paecilomyces lilacinus</name>
    <dbReference type="NCBI Taxonomy" id="33203"/>
    <lineage>
        <taxon>Eukaryota</taxon>
        <taxon>Fungi</taxon>
        <taxon>Dikarya</taxon>
        <taxon>Ascomycota</taxon>
        <taxon>Pezizomycotina</taxon>
        <taxon>Sordariomycetes</taxon>
        <taxon>Hypocreomycetidae</taxon>
        <taxon>Hypocreales</taxon>
        <taxon>Ophiocordycipitaceae</taxon>
        <taxon>Purpureocillium</taxon>
    </lineage>
</organism>
<evidence type="ECO:0000313" key="4">
    <source>
        <dbReference type="EMBL" id="OAQ81149.1"/>
    </source>
</evidence>
<dbReference type="OMA" id="RWYACET"/>
<dbReference type="Pfam" id="PF25484">
    <property type="entry name" value="DUF7907"/>
    <property type="match status" value="1"/>
</dbReference>
<dbReference type="STRING" id="33203.A0A179GVH7"/>
<evidence type="ECO:0000313" key="5">
    <source>
        <dbReference type="Proteomes" id="UP000078340"/>
    </source>
</evidence>
<dbReference type="OrthoDB" id="3515453at2759"/>
<sequence>MKTAGILSLLLSGLAAAQDVQSKPFNLVLQSSDKSLNGQQLAACHSGAAIESLCLAGSSGAKFFLNTTQGSTSPLKQYEPAGVLIWNLPIGGDGGVESEPMSFYTDPSTNVALPLFEPGYGRQYVAAESKTGRLAVLSYLDDSHTPPTGDKVRALSNWYVCQSYYTGYQYRTLNWVLGNGSQKPQNPSCVKVEVQRKFV</sequence>
<protein>
    <recommendedName>
        <fullName evidence="2">DUF7907 domain-containing protein</fullName>
    </recommendedName>
</protein>
<comment type="caution">
    <text evidence="4">The sequence shown here is derived from an EMBL/GenBank/DDBJ whole genome shotgun (WGS) entry which is preliminary data.</text>
</comment>
<keyword evidence="1" id="KW-0732">Signal</keyword>
<dbReference type="Proteomes" id="UP000078340">
    <property type="component" value="Unassembled WGS sequence"/>
</dbReference>
<accession>A0A179GVH7</accession>
<dbReference type="KEGG" id="plj:28891722"/>
<reference evidence="4 5" key="1">
    <citation type="submission" date="2016-02" db="EMBL/GenBank/DDBJ databases">
        <title>Biosynthesis of antibiotic leucinostatins and their inhibition on Phytophthora in bio-control Purpureocillium lilacinum.</title>
        <authorList>
            <person name="Wang G."/>
            <person name="Liu Z."/>
            <person name="Lin R."/>
            <person name="Li E."/>
            <person name="Mao Z."/>
            <person name="Ling J."/>
            <person name="Yin W."/>
            <person name="Xie B."/>
        </authorList>
    </citation>
    <scope>NUCLEOTIDE SEQUENCE [LARGE SCALE GENOMIC DNA]</scope>
    <source>
        <strain evidence="3">PLBJ-1</strain>
        <strain evidence="4">PLFJ-1</strain>
    </source>
</reference>
<dbReference type="EMBL" id="LSBH01000008">
    <property type="protein sequence ID" value="OAQ75521.1"/>
    <property type="molecule type" value="Genomic_DNA"/>
</dbReference>
<evidence type="ECO:0000259" key="2">
    <source>
        <dbReference type="Pfam" id="PF25484"/>
    </source>
</evidence>
<dbReference type="RefSeq" id="XP_018174993.1">
    <property type="nucleotide sequence ID" value="XM_018326673.1"/>
</dbReference>